<gene>
    <name evidence="2" type="ordered locus">RB104</name>
</gene>
<dbReference type="EMBL" id="BX294133">
    <property type="protein sequence ID" value="CAD71388.1"/>
    <property type="molecule type" value="Genomic_DNA"/>
</dbReference>
<dbReference type="InParanoid" id="Q7UZ95"/>
<keyword evidence="1" id="KW-0472">Membrane</keyword>
<evidence type="ECO:0000313" key="2">
    <source>
        <dbReference type="EMBL" id="CAD71388.1"/>
    </source>
</evidence>
<dbReference type="STRING" id="243090.RB104"/>
<keyword evidence="3" id="KW-1185">Reference proteome</keyword>
<dbReference type="Proteomes" id="UP000001025">
    <property type="component" value="Chromosome"/>
</dbReference>
<accession>Q7UZ95</accession>
<reference evidence="2 3" key="1">
    <citation type="journal article" date="2003" name="Proc. Natl. Acad. Sci. U.S.A.">
        <title>Complete genome sequence of the marine planctomycete Pirellula sp. strain 1.</title>
        <authorList>
            <person name="Gloeckner F.O."/>
            <person name="Kube M."/>
            <person name="Bauer M."/>
            <person name="Teeling H."/>
            <person name="Lombardot T."/>
            <person name="Ludwig W."/>
            <person name="Gade D."/>
            <person name="Beck A."/>
            <person name="Borzym K."/>
            <person name="Heitmann K."/>
            <person name="Rabus R."/>
            <person name="Schlesner H."/>
            <person name="Amann R."/>
            <person name="Reinhardt R."/>
        </authorList>
    </citation>
    <scope>NUCLEOTIDE SEQUENCE [LARGE SCALE GENOMIC DNA]</scope>
    <source>
        <strain evidence="3">DSM 10527 / NCIMB 13988 / SH1</strain>
    </source>
</reference>
<dbReference type="AlphaFoldDB" id="Q7UZ95"/>
<organism evidence="2 3">
    <name type="scientific">Rhodopirellula baltica (strain DSM 10527 / NCIMB 13988 / SH1)</name>
    <dbReference type="NCBI Taxonomy" id="243090"/>
    <lineage>
        <taxon>Bacteria</taxon>
        <taxon>Pseudomonadati</taxon>
        <taxon>Planctomycetota</taxon>
        <taxon>Planctomycetia</taxon>
        <taxon>Pirellulales</taxon>
        <taxon>Pirellulaceae</taxon>
        <taxon>Rhodopirellula</taxon>
    </lineage>
</organism>
<evidence type="ECO:0000313" key="3">
    <source>
        <dbReference type="Proteomes" id="UP000001025"/>
    </source>
</evidence>
<protein>
    <submittedName>
        <fullName evidence="2">Uncharacterized protein</fullName>
    </submittedName>
</protein>
<proteinExistence type="predicted"/>
<feature type="transmembrane region" description="Helical" evidence="1">
    <location>
        <begin position="132"/>
        <end position="152"/>
    </location>
</feature>
<evidence type="ECO:0000256" key="1">
    <source>
        <dbReference type="SAM" id="Phobius"/>
    </source>
</evidence>
<dbReference type="EnsemblBacteria" id="CAD71388">
    <property type="protein sequence ID" value="CAD71388"/>
    <property type="gene ID" value="RB104"/>
</dbReference>
<dbReference type="HOGENOM" id="CLU_1433436_0_0_0"/>
<keyword evidence="1" id="KW-1133">Transmembrane helix</keyword>
<sequence>MPNRNSRRTSSKQWRATISYKVRRHSYGPSVQPSDPKLDKRFKLRERHFDSTHAFKQPFKKPFDLSRSVKRCTVPTMSSFETATVGTFTAVPDGLAVKLTQNSELVRRSDTPTTTNRSFHLPKPRLSLNARFTLLPGTLLCFLFLILDVALAPRHHCSPSSSLLFAAVFIRKTSHGECWNIATTTIGTH</sequence>
<name>Q7UZ95_RHOBA</name>
<dbReference type="KEGG" id="rba:RB104"/>
<keyword evidence="1" id="KW-0812">Transmembrane</keyword>